<comment type="caution">
    <text evidence="1">The sequence shown here is derived from an EMBL/GenBank/DDBJ whole genome shotgun (WGS) entry which is preliminary data.</text>
</comment>
<accession>A0A8I0AEE8</accession>
<dbReference type="EMBL" id="JACOOT010000024">
    <property type="protein sequence ID" value="MBC5651553.1"/>
    <property type="molecule type" value="Genomic_DNA"/>
</dbReference>
<proteinExistence type="predicted"/>
<dbReference type="InterPro" id="IPR021686">
    <property type="entry name" value="DUF3268"/>
</dbReference>
<dbReference type="RefSeq" id="WP_117854246.1">
    <property type="nucleotide sequence ID" value="NZ_JACOOT010000024.1"/>
</dbReference>
<keyword evidence="2" id="KW-1185">Reference proteome</keyword>
<name>A0A8I0AEE8_9FIRM</name>
<sequence length="151" mass="17620">MRKKKKQDNRLYCPYCGRQAVLRPAMYVYGERNLDPENYLYVCGGYPACDSYIGVHKKSLSPMGTLADGNLRHKRIEAHRALNEVINAGVMTKHGLYIWLQNRLCLSETEMHIGKFSYFRCEETIRECKKLMEQNKIKIETVSYEENKFAA</sequence>
<dbReference type="Proteomes" id="UP000652847">
    <property type="component" value="Unassembled WGS sequence"/>
</dbReference>
<evidence type="ECO:0000313" key="1">
    <source>
        <dbReference type="EMBL" id="MBC5651553.1"/>
    </source>
</evidence>
<evidence type="ECO:0000313" key="2">
    <source>
        <dbReference type="Proteomes" id="UP000652847"/>
    </source>
</evidence>
<dbReference type="Pfam" id="PF11672">
    <property type="entry name" value="DUF3268"/>
    <property type="match status" value="1"/>
</dbReference>
<dbReference type="AlphaFoldDB" id="A0A8I0AEE8"/>
<dbReference type="GeneID" id="69514511"/>
<reference evidence="1 2" key="1">
    <citation type="submission" date="2020-08" db="EMBL/GenBank/DDBJ databases">
        <title>Genome public.</title>
        <authorList>
            <person name="Liu C."/>
            <person name="Sun Q."/>
        </authorList>
    </citation>
    <scope>NUCLEOTIDE SEQUENCE [LARGE SCALE GENOMIC DNA]</scope>
    <source>
        <strain evidence="1 2">BX17</strain>
    </source>
</reference>
<protein>
    <submittedName>
        <fullName evidence="1">Uncharacterized protein</fullName>
    </submittedName>
</protein>
<organism evidence="1 2">
    <name type="scientific">Blautia segnis</name>
    <dbReference type="NCBI Taxonomy" id="2763030"/>
    <lineage>
        <taxon>Bacteria</taxon>
        <taxon>Bacillati</taxon>
        <taxon>Bacillota</taxon>
        <taxon>Clostridia</taxon>
        <taxon>Lachnospirales</taxon>
        <taxon>Lachnospiraceae</taxon>
        <taxon>Blautia</taxon>
    </lineage>
</organism>
<gene>
    <name evidence="1" type="ORF">H8S54_10590</name>
</gene>